<keyword evidence="3" id="KW-0378">Hydrolase</keyword>
<dbReference type="SMART" id="SM00670">
    <property type="entry name" value="PINc"/>
    <property type="match status" value="1"/>
</dbReference>
<evidence type="ECO:0000256" key="4">
    <source>
        <dbReference type="ARBA" id="ARBA00022842"/>
    </source>
</evidence>
<feature type="domain" description="TRAM" evidence="6">
    <location>
        <begin position="305"/>
        <end position="371"/>
    </location>
</feature>
<dbReference type="Proteomes" id="UP000005273">
    <property type="component" value="Unassembled WGS sequence"/>
</dbReference>
<dbReference type="GO" id="GO:0016787">
    <property type="term" value="F:hydrolase activity"/>
    <property type="evidence" value="ECO:0007669"/>
    <property type="project" value="UniProtKB-KW"/>
</dbReference>
<dbReference type="AlphaFoldDB" id="A0A0T5XCS9"/>
<dbReference type="InterPro" id="IPR002716">
    <property type="entry name" value="PIN_dom"/>
</dbReference>
<dbReference type="EMBL" id="ACJX03000001">
    <property type="protein sequence ID" value="KRT36173.1"/>
    <property type="molecule type" value="Genomic_DNA"/>
</dbReference>
<dbReference type="CDD" id="cd09877">
    <property type="entry name" value="PIN_YacL-like"/>
    <property type="match status" value="1"/>
</dbReference>
<keyword evidence="5" id="KW-1133">Transmembrane helix</keyword>
<evidence type="ECO:0000259" key="6">
    <source>
        <dbReference type="PROSITE" id="PS50926"/>
    </source>
</evidence>
<accession>A0A0T5XCS9</accession>
<evidence type="ECO:0000256" key="5">
    <source>
        <dbReference type="SAM" id="Phobius"/>
    </source>
</evidence>
<dbReference type="SUPFAM" id="SSF88723">
    <property type="entry name" value="PIN domain-like"/>
    <property type="match status" value="1"/>
</dbReference>
<protein>
    <submittedName>
        <fullName evidence="7">PIN domain protein</fullName>
    </submittedName>
</protein>
<keyword evidence="2" id="KW-0540">Nuclease</keyword>
<gene>
    <name evidence="7" type="ORF">HMPREF1705_03439</name>
</gene>
<comment type="cofactor">
    <cofactor evidence="1">
        <name>Mg(2+)</name>
        <dbReference type="ChEBI" id="CHEBI:18420"/>
    </cofactor>
</comment>
<feature type="transmembrane region" description="Helical" evidence="5">
    <location>
        <begin position="12"/>
        <end position="29"/>
    </location>
</feature>
<dbReference type="InterPro" id="IPR029060">
    <property type="entry name" value="PIN-like_dom_sf"/>
</dbReference>
<evidence type="ECO:0000256" key="2">
    <source>
        <dbReference type="ARBA" id="ARBA00022722"/>
    </source>
</evidence>
<dbReference type="Pfam" id="PF01938">
    <property type="entry name" value="TRAM"/>
    <property type="match status" value="1"/>
</dbReference>
<feature type="transmembrane region" description="Helical" evidence="5">
    <location>
        <begin position="49"/>
        <end position="69"/>
    </location>
</feature>
<feature type="transmembrane region" description="Helical" evidence="5">
    <location>
        <begin position="118"/>
        <end position="139"/>
    </location>
</feature>
<reference evidence="8" key="1">
    <citation type="submission" date="2012-09" db="EMBL/GenBank/DDBJ databases">
        <authorList>
            <person name="Weinstock G."/>
            <person name="Sodergren E."/>
            <person name="Clifton S."/>
            <person name="Fulton L."/>
            <person name="Fulton B."/>
            <person name="Courtney L."/>
            <person name="Fronick C."/>
            <person name="Harrison M."/>
            <person name="Strong C."/>
            <person name="Farmer C."/>
            <person name="Delehaunty K."/>
            <person name="Markovic C."/>
            <person name="Hall O."/>
            <person name="Minx P."/>
            <person name="Tomlinson C."/>
            <person name="Mitreva M."/>
            <person name="Nelson J."/>
            <person name="Hou S."/>
            <person name="Wollam A."/>
            <person name="Pepin K.H."/>
            <person name="Johnson M."/>
            <person name="Bhonagiri V."/>
            <person name="Nash W.E."/>
            <person name="Suruliraj S."/>
            <person name="Warren W."/>
            <person name="Chinwalla A."/>
            <person name="Mardis E.R."/>
            <person name="Wilson R.K."/>
        </authorList>
    </citation>
    <scope>NUCLEOTIDE SEQUENCE [LARGE SCALE GENOMIC DNA]</scope>
    <source>
        <strain evidence="8">OS1</strain>
    </source>
</reference>
<dbReference type="PANTHER" id="PTHR11603">
    <property type="entry name" value="AAA FAMILY ATPASE"/>
    <property type="match status" value="1"/>
</dbReference>
<evidence type="ECO:0000256" key="3">
    <source>
        <dbReference type="ARBA" id="ARBA00022801"/>
    </source>
</evidence>
<dbReference type="InterPro" id="IPR002792">
    <property type="entry name" value="TRAM_dom"/>
</dbReference>
<dbReference type="OrthoDB" id="9780734at2"/>
<dbReference type="PROSITE" id="PS50926">
    <property type="entry name" value="TRAM"/>
    <property type="match status" value="1"/>
</dbReference>
<keyword evidence="5" id="KW-0812">Transmembrane</keyword>
<dbReference type="InterPro" id="IPR052041">
    <property type="entry name" value="Nucleic_acid_metab_PIN/TRAM"/>
</dbReference>
<keyword evidence="8" id="KW-1185">Reference proteome</keyword>
<evidence type="ECO:0000256" key="1">
    <source>
        <dbReference type="ARBA" id="ARBA00001946"/>
    </source>
</evidence>
<sequence>MQEGMGRLVNIIARTILSILGVIAGYQLAQYLSSSSWWPTSAWIWDMAMWGFVIMIPALLGYLLAPLFVRGIARIGIIFERSLQTFAWQDLFVAILGLIIGLIVANLLAMPLSSIPNLGFYLAILLNVVLGYVGLILFLKRKDEIISMWSSFELLRDRLHLKGKKMREEFDHDSIKLLDTSALIDGRILDIAKVGFIEGVMCIPGFVLLELQAIADSTDPLRRAKGRRGMEVVEELQKLPNFKLEILEQPLKELKVDTVDEGLIELAKKLKAKIITTDYNLNKIASIQGLDVLNVNDLANALKPVLIPGETLEVDVIKEGKEPNQGVAYLTDGTMLVVEDGEKYIGKRVEVVITSLLQTSAGRMIFGRVRRVTS</sequence>
<name>A0A0T5XCS9_9BACT</name>
<evidence type="ECO:0000313" key="7">
    <source>
        <dbReference type="EMBL" id="KRT36173.1"/>
    </source>
</evidence>
<organism evidence="7 8">
    <name type="scientific">Acetomicrobium hydrogeniformans ATCC BAA-1850</name>
    <dbReference type="NCBI Taxonomy" id="592015"/>
    <lineage>
        <taxon>Bacteria</taxon>
        <taxon>Thermotogati</taxon>
        <taxon>Synergistota</taxon>
        <taxon>Synergistia</taxon>
        <taxon>Synergistales</taxon>
        <taxon>Acetomicrobiaceae</taxon>
        <taxon>Acetomicrobium</taxon>
    </lineage>
</organism>
<dbReference type="STRING" id="592015.HMPREF1705_03439"/>
<dbReference type="Gene3D" id="3.40.50.1010">
    <property type="entry name" value="5'-nuclease"/>
    <property type="match status" value="1"/>
</dbReference>
<dbReference type="eggNOG" id="COG4956">
    <property type="taxonomic scope" value="Bacteria"/>
</dbReference>
<dbReference type="PANTHER" id="PTHR11603:SF147">
    <property type="entry name" value="MEMBRANE PROTEIN"/>
    <property type="match status" value="1"/>
</dbReference>
<feature type="transmembrane region" description="Helical" evidence="5">
    <location>
        <begin position="90"/>
        <end position="112"/>
    </location>
</feature>
<comment type="caution">
    <text evidence="7">The sequence shown here is derived from an EMBL/GenBank/DDBJ whole genome shotgun (WGS) entry which is preliminary data.</text>
</comment>
<dbReference type="RefSeq" id="WP_057940953.1">
    <property type="nucleotide sequence ID" value="NZ_ACJX03000001.1"/>
</dbReference>
<keyword evidence="4" id="KW-0460">Magnesium</keyword>
<dbReference type="Pfam" id="PF01850">
    <property type="entry name" value="PIN"/>
    <property type="match status" value="1"/>
</dbReference>
<evidence type="ECO:0000313" key="8">
    <source>
        <dbReference type="Proteomes" id="UP000005273"/>
    </source>
</evidence>
<dbReference type="GO" id="GO:0004518">
    <property type="term" value="F:nuclease activity"/>
    <property type="evidence" value="ECO:0007669"/>
    <property type="project" value="UniProtKB-KW"/>
</dbReference>
<keyword evidence="5" id="KW-0472">Membrane</keyword>
<proteinExistence type="predicted"/>